<organism evidence="1">
    <name type="scientific">Drosophila simulans</name>
    <name type="common">Fruit fly</name>
    <dbReference type="NCBI Taxonomy" id="7240"/>
    <lineage>
        <taxon>Eukaryota</taxon>
        <taxon>Metazoa</taxon>
        <taxon>Ecdysozoa</taxon>
        <taxon>Arthropoda</taxon>
        <taxon>Hexapoda</taxon>
        <taxon>Insecta</taxon>
        <taxon>Pterygota</taxon>
        <taxon>Neoptera</taxon>
        <taxon>Endopterygota</taxon>
        <taxon>Diptera</taxon>
        <taxon>Brachycera</taxon>
        <taxon>Muscomorpha</taxon>
        <taxon>Ephydroidea</taxon>
        <taxon>Drosophilidae</taxon>
        <taxon>Drosophila</taxon>
        <taxon>Sophophora</taxon>
    </lineage>
</organism>
<evidence type="ECO:0000313" key="1">
    <source>
        <dbReference type="EMBL" id="KMZ00450.1"/>
    </source>
</evidence>
<dbReference type="Proteomes" id="UP000035880">
    <property type="component" value="Chromosome 3L"/>
</dbReference>
<protein>
    <submittedName>
        <fullName evidence="1">Uncharacterized protein, isoform A</fullName>
    </submittedName>
</protein>
<name>A0A0J9RZ41_DROSI</name>
<dbReference type="KEGG" id="dsi:Dsimw501_GD28683"/>
<gene>
    <name evidence="1" type="primary">Dsim\GD28683</name>
    <name evidence="1" type="ORF">Dsimw501_GD28683</name>
</gene>
<accession>A0A0J9RZ41</accession>
<reference evidence="1" key="3">
    <citation type="submission" date="2015-04" db="EMBL/GenBank/DDBJ databases">
        <authorList>
            <consortium name="FlyBase"/>
        </authorList>
    </citation>
    <scope>NUCLEOTIDE SEQUENCE</scope>
    <source>
        <strain evidence="1">W501</strain>
    </source>
</reference>
<reference evidence="1" key="1">
    <citation type="journal article" date="2013" name="Genome Res.">
        <title>A second-generation assembly of the Drosophila simulans genome provides new insights into patterns of lineage-specific divergence.</title>
        <authorList>
            <person name="Hu T.T."/>
            <person name="Eisen M.B."/>
            <person name="Thornton K.R."/>
            <person name="Andolfatto P."/>
        </authorList>
    </citation>
    <scope>NUCLEOTIDE SEQUENCE [LARGE SCALE GENOMIC DNA]</scope>
    <source>
        <strain evidence="1">W501</strain>
    </source>
</reference>
<proteinExistence type="predicted"/>
<dbReference type="EMBL" id="CM002912">
    <property type="protein sequence ID" value="KMZ00450.1"/>
    <property type="molecule type" value="Genomic_DNA"/>
</dbReference>
<dbReference type="Bgee" id="FBgn0269973">
    <property type="expression patterns" value="Expressed in adult organism and 3 other cell types or tissues"/>
</dbReference>
<reference evidence="1" key="2">
    <citation type="submission" date="2014-06" db="EMBL/GenBank/DDBJ databases">
        <authorList>
            <person name="Hu T."/>
            <person name="Eisen M.B."/>
            <person name="Thornton K.R."/>
            <person name="Andolfatto P."/>
        </authorList>
    </citation>
    <scope>NUCLEOTIDE SEQUENCE</scope>
    <source>
        <strain evidence="1">W501</strain>
    </source>
</reference>
<sequence length="78" mass="9196">MYGRYASCYTSVFDPTMETTKMSDEFWSYVKQHPTHSPPPRPRILITISTIWTDEQWQHMLCKQRAAGPGRDRFDILS</sequence>
<dbReference type="AlphaFoldDB" id="A0A0J9RZ41"/>